<protein>
    <recommendedName>
        <fullName evidence="4">Retrotransposon gag domain-containing protein</fullName>
    </recommendedName>
</protein>
<dbReference type="PANTHER" id="PTHR34222:SF99">
    <property type="entry name" value="PROTEIN, PUTATIVE-RELATED"/>
    <property type="match status" value="1"/>
</dbReference>
<feature type="compositionally biased region" description="Polar residues" evidence="1">
    <location>
        <begin position="256"/>
        <end position="271"/>
    </location>
</feature>
<accession>A0AAV0GQZ8</accession>
<gene>
    <name evidence="2" type="ORF">LITE_LOCUS581</name>
</gene>
<reference evidence="2" key="1">
    <citation type="submission" date="2022-08" db="EMBL/GenBank/DDBJ databases">
        <authorList>
            <person name="Gutierrez-Valencia J."/>
        </authorList>
    </citation>
    <scope>NUCLEOTIDE SEQUENCE</scope>
</reference>
<feature type="region of interest" description="Disordered" evidence="1">
    <location>
        <begin position="169"/>
        <end position="192"/>
    </location>
</feature>
<organism evidence="2 3">
    <name type="scientific">Linum tenue</name>
    <dbReference type="NCBI Taxonomy" id="586396"/>
    <lineage>
        <taxon>Eukaryota</taxon>
        <taxon>Viridiplantae</taxon>
        <taxon>Streptophyta</taxon>
        <taxon>Embryophyta</taxon>
        <taxon>Tracheophyta</taxon>
        <taxon>Spermatophyta</taxon>
        <taxon>Magnoliopsida</taxon>
        <taxon>eudicotyledons</taxon>
        <taxon>Gunneridae</taxon>
        <taxon>Pentapetalae</taxon>
        <taxon>rosids</taxon>
        <taxon>fabids</taxon>
        <taxon>Malpighiales</taxon>
        <taxon>Linaceae</taxon>
        <taxon>Linum</taxon>
    </lineage>
</organism>
<evidence type="ECO:0000313" key="2">
    <source>
        <dbReference type="EMBL" id="CAI0375422.1"/>
    </source>
</evidence>
<feature type="compositionally biased region" description="Polar residues" evidence="1">
    <location>
        <begin position="224"/>
        <end position="245"/>
    </location>
</feature>
<dbReference type="EMBL" id="CAMGYJ010000002">
    <property type="protein sequence ID" value="CAI0375422.1"/>
    <property type="molecule type" value="Genomic_DNA"/>
</dbReference>
<keyword evidence="3" id="KW-1185">Reference proteome</keyword>
<evidence type="ECO:0000256" key="1">
    <source>
        <dbReference type="SAM" id="MobiDB-lite"/>
    </source>
</evidence>
<proteinExistence type="predicted"/>
<evidence type="ECO:0008006" key="4">
    <source>
        <dbReference type="Google" id="ProtNLM"/>
    </source>
</evidence>
<feature type="compositionally biased region" description="Polar residues" evidence="1">
    <location>
        <begin position="176"/>
        <end position="192"/>
    </location>
</feature>
<feature type="non-terminal residue" evidence="2">
    <location>
        <position position="1"/>
    </location>
</feature>
<feature type="region of interest" description="Disordered" evidence="1">
    <location>
        <begin position="224"/>
        <end position="278"/>
    </location>
</feature>
<evidence type="ECO:0000313" key="3">
    <source>
        <dbReference type="Proteomes" id="UP001154282"/>
    </source>
</evidence>
<dbReference type="PANTHER" id="PTHR34222">
    <property type="entry name" value="GAG_PRE-INTEGRS DOMAIN-CONTAINING PROTEIN"/>
    <property type="match status" value="1"/>
</dbReference>
<comment type="caution">
    <text evidence="2">The sequence shown here is derived from an EMBL/GenBank/DDBJ whole genome shotgun (WGS) entry which is preliminary data.</text>
</comment>
<sequence>EAIFNLKQGTLSVSQYYSKQRALWDQLANYRFIPDCECGITCHCVLATLRKDHMNDKVIRFLRNLNDSFNGPRSTVMLLDPLPPINKVFAMMVQHERENGLLPKPQPAHNPASESMAFFTKAAGQHLGVQGAGQGFKKQSKKPVCTFCGYTGHTEDVCYKKNGYPPGYQSKKKQMPSRQANSVSIDQGSSTNGAVMINHSDWQSFQQQYQKMLSFMTPFTQQQNVGTNGHSFGQFPAPSQQQQHSLPAPAAFQDAYPTNNPSHYSASNDSEGSGHHNMISRANSVASHVFETAEPSGLPQFENDWNS</sequence>
<name>A0AAV0GQZ8_9ROSI</name>
<dbReference type="Proteomes" id="UP001154282">
    <property type="component" value="Unassembled WGS sequence"/>
</dbReference>
<dbReference type="AlphaFoldDB" id="A0AAV0GQZ8"/>